<dbReference type="EMBL" id="MN740240">
    <property type="protein sequence ID" value="QHT95295.1"/>
    <property type="molecule type" value="Genomic_DNA"/>
</dbReference>
<dbReference type="AlphaFoldDB" id="A0A6C0IS09"/>
<proteinExistence type="predicted"/>
<dbReference type="EMBL" id="MN740206">
    <property type="protein sequence ID" value="QHT93287.1"/>
    <property type="molecule type" value="Genomic_DNA"/>
</dbReference>
<keyword evidence="1" id="KW-0472">Membrane</keyword>
<reference evidence="3" key="1">
    <citation type="journal article" date="2020" name="Nature">
        <title>Giant virus diversity and host interactions through global metagenomics.</title>
        <authorList>
            <person name="Schulz F."/>
            <person name="Roux S."/>
            <person name="Paez-Espino D."/>
            <person name="Jungbluth S."/>
            <person name="Walsh D.A."/>
            <person name="Denef V.J."/>
            <person name="McMahon K.D."/>
            <person name="Konstantinidis K.T."/>
            <person name="Eloe-Fadrosh E.A."/>
            <person name="Kyrpides N.C."/>
            <person name="Woyke T."/>
        </authorList>
    </citation>
    <scope>NUCLEOTIDE SEQUENCE</scope>
    <source>
        <strain evidence="2">GVMAG-M-3300023210-19</strain>
        <strain evidence="3">GVMAG-M-3300024261-8</strain>
    </source>
</reference>
<sequence length="152" mass="17795">MPKQQVSFLKKLDDQIHLLNNSKIFAGVMIILLNLSTRFVNFKLSKTTEAYLKNTFSTQVLVFAIAWMGSRDIYIAFIVTAVFILSTEYLFNEESEFCIFSEEFKDYHNSKQEREKEDAEEISEEDIIKAKRVLEKARKTDKVSLELESYKI</sequence>
<keyword evidence="1" id="KW-1133">Transmembrane helix</keyword>
<evidence type="ECO:0000313" key="3">
    <source>
        <dbReference type="EMBL" id="QHT95295.1"/>
    </source>
</evidence>
<evidence type="ECO:0000256" key="1">
    <source>
        <dbReference type="SAM" id="Phobius"/>
    </source>
</evidence>
<name>A0A6C0IS09_9ZZZZ</name>
<evidence type="ECO:0000313" key="2">
    <source>
        <dbReference type="EMBL" id="QHT93287.1"/>
    </source>
</evidence>
<accession>A0A6C0IS09</accession>
<organism evidence="3">
    <name type="scientific">viral metagenome</name>
    <dbReference type="NCBI Taxonomy" id="1070528"/>
    <lineage>
        <taxon>unclassified sequences</taxon>
        <taxon>metagenomes</taxon>
        <taxon>organismal metagenomes</taxon>
    </lineage>
</organism>
<feature type="transmembrane region" description="Helical" evidence="1">
    <location>
        <begin position="60"/>
        <end position="85"/>
    </location>
</feature>
<feature type="transmembrane region" description="Helical" evidence="1">
    <location>
        <begin position="21"/>
        <end position="40"/>
    </location>
</feature>
<keyword evidence="1" id="KW-0812">Transmembrane</keyword>
<protein>
    <submittedName>
        <fullName evidence="3">Uncharacterized protein</fullName>
    </submittedName>
</protein>